<dbReference type="Proteomes" id="UP001140096">
    <property type="component" value="Unassembled WGS sequence"/>
</dbReference>
<evidence type="ECO:0000313" key="1">
    <source>
        <dbReference type="EMBL" id="KAJ2793191.1"/>
    </source>
</evidence>
<evidence type="ECO:0000313" key="2">
    <source>
        <dbReference type="Proteomes" id="UP001140096"/>
    </source>
</evidence>
<feature type="non-terminal residue" evidence="1">
    <location>
        <position position="295"/>
    </location>
</feature>
<name>A0ACC1KQD0_9FUNG</name>
<gene>
    <name evidence="1" type="ORF">H4S07_007129</name>
</gene>
<dbReference type="EMBL" id="JANBUP010004804">
    <property type="protein sequence ID" value="KAJ2793191.1"/>
    <property type="molecule type" value="Genomic_DNA"/>
</dbReference>
<comment type="caution">
    <text evidence="1">The sequence shown here is derived from an EMBL/GenBank/DDBJ whole genome shotgun (WGS) entry which is preliminary data.</text>
</comment>
<keyword evidence="2" id="KW-1185">Reference proteome</keyword>
<protein>
    <submittedName>
        <fullName evidence="1">Uncharacterized protein</fullName>
    </submittedName>
</protein>
<organism evidence="1 2">
    <name type="scientific">Coemansia furcata</name>
    <dbReference type="NCBI Taxonomy" id="417177"/>
    <lineage>
        <taxon>Eukaryota</taxon>
        <taxon>Fungi</taxon>
        <taxon>Fungi incertae sedis</taxon>
        <taxon>Zoopagomycota</taxon>
        <taxon>Kickxellomycotina</taxon>
        <taxon>Kickxellomycetes</taxon>
        <taxon>Kickxellales</taxon>
        <taxon>Kickxellaceae</taxon>
        <taxon>Coemansia</taxon>
    </lineage>
</organism>
<reference evidence="1" key="1">
    <citation type="submission" date="2022-07" db="EMBL/GenBank/DDBJ databases">
        <title>Phylogenomic reconstructions and comparative analyses of Kickxellomycotina fungi.</title>
        <authorList>
            <person name="Reynolds N.K."/>
            <person name="Stajich J.E."/>
            <person name="Barry K."/>
            <person name="Grigoriev I.V."/>
            <person name="Crous P."/>
            <person name="Smith M.E."/>
        </authorList>
    </citation>
    <scope>NUCLEOTIDE SEQUENCE</scope>
    <source>
        <strain evidence="1">CBS 102833</strain>
    </source>
</reference>
<proteinExistence type="predicted"/>
<accession>A0ACC1KQD0</accession>
<sequence>MSNIRWPHVKVSPHHGLGTIGVENAEELDILSEATIRVRGQPLIPKRVVQYKDSYAYILVTRLAITSFAKRTKDIAEVLSPYGKIVDIIFERQERTIHDHVKVILDRTNDKSIPCRLMIGSTEAILSGRKVEVFCNYCRTSGHYKDKCPIRPGNKKHAASIEISTDETTPASNLPNNSASSNRGIPKKSRARNTKTVKPTKSAQPAASNKRARHDGDPEPSSPIAQTAKEVPTPTSATSTVQPFISGAANFGPAKSITKPLHSRSGSSVSLSSLAALQSAHISAHQPAVTSSDQT</sequence>